<feature type="transmembrane region" description="Helical" evidence="1">
    <location>
        <begin position="139"/>
        <end position="157"/>
    </location>
</feature>
<evidence type="ECO:0000256" key="1">
    <source>
        <dbReference type="SAM" id="Phobius"/>
    </source>
</evidence>
<dbReference type="Pfam" id="PF02308">
    <property type="entry name" value="MgtC"/>
    <property type="match status" value="1"/>
</dbReference>
<feature type="transmembrane region" description="Helical" evidence="1">
    <location>
        <begin position="392"/>
        <end position="410"/>
    </location>
</feature>
<evidence type="ECO:0000313" key="5">
    <source>
        <dbReference type="Proteomes" id="UP000295807"/>
    </source>
</evidence>
<feature type="transmembrane region" description="Helical" evidence="1">
    <location>
        <begin position="262"/>
        <end position="282"/>
    </location>
</feature>
<organism evidence="4 5">
    <name type="scientific">Anseongella ginsenosidimutans</name>
    <dbReference type="NCBI Taxonomy" id="496056"/>
    <lineage>
        <taxon>Bacteria</taxon>
        <taxon>Pseudomonadati</taxon>
        <taxon>Bacteroidota</taxon>
        <taxon>Sphingobacteriia</taxon>
        <taxon>Sphingobacteriales</taxon>
        <taxon>Sphingobacteriaceae</taxon>
        <taxon>Anseongella</taxon>
    </lineage>
</organism>
<protein>
    <submittedName>
        <fullName evidence="4">Uncharacterized membrane protein (DUF4010 family)</fullName>
    </submittedName>
</protein>
<name>A0A4R3KSL6_9SPHI</name>
<proteinExistence type="predicted"/>
<feature type="transmembrane region" description="Helical" evidence="1">
    <location>
        <begin position="172"/>
        <end position="190"/>
    </location>
</feature>
<dbReference type="AlphaFoldDB" id="A0A4R3KSL6"/>
<dbReference type="PANTHER" id="PTHR39084">
    <property type="entry name" value="MEMBRANE PROTEIN-RELATED"/>
    <property type="match status" value="1"/>
</dbReference>
<sequence length="411" mass="43977">MIENLYLILGLSLALGMLVGIQREHVNSRVAGIRTFPLITLTGTLSALLSEELGGWLVTAGVVCLGGLLVVTNWQRTMQRQKVGGLTTEMSIILMFLIGAYLVYGNQLLAVVLTGVVVVLLHFKPALHGFVDKIGEKDLKAIMQFVLITLVILPVLPNENMGPYQVLNPREIWWMVVLIVGISLVGYFLYKLLGGKLGVLAGGMLGGLVSSTATTVSYARKTAGTASATHVAILVLLAATVVSYARVLIEIAVVAPGVFSQMAWPIAMELFFFAAMTLVWFFRRGKESGELPEQHNPAEIKNALIFAGLYGLIVLVSAWASNEVGQGGLFGVAVLSGLTNMDAITLSTAGMAASQEIDVQLAWRLILTASLSNLAFKGGIVLFLGNPRLKKYMAVLFGMGIIGGLGILAFW</sequence>
<dbReference type="Proteomes" id="UP000295807">
    <property type="component" value="Unassembled WGS sequence"/>
</dbReference>
<dbReference type="RefSeq" id="WP_132128432.1">
    <property type="nucleotide sequence ID" value="NZ_CP042432.1"/>
</dbReference>
<keyword evidence="5" id="KW-1185">Reference proteome</keyword>
<feature type="transmembrane region" description="Helical" evidence="1">
    <location>
        <begin position="231"/>
        <end position="255"/>
    </location>
</feature>
<feature type="transmembrane region" description="Helical" evidence="1">
    <location>
        <begin position="197"/>
        <end position="219"/>
    </location>
</feature>
<feature type="domain" description="MgtC/SapB/SrpB/YhiD N-terminal" evidence="2">
    <location>
        <begin position="9"/>
        <end position="129"/>
    </location>
</feature>
<feature type="transmembrane region" description="Helical" evidence="1">
    <location>
        <begin position="361"/>
        <end position="385"/>
    </location>
</feature>
<feature type="transmembrane region" description="Helical" evidence="1">
    <location>
        <begin position="53"/>
        <end position="71"/>
    </location>
</feature>
<evidence type="ECO:0000259" key="2">
    <source>
        <dbReference type="Pfam" id="PF02308"/>
    </source>
</evidence>
<dbReference type="InterPro" id="IPR049177">
    <property type="entry name" value="MgtC_SapB_SrpB_YhiD_N"/>
</dbReference>
<evidence type="ECO:0000259" key="3">
    <source>
        <dbReference type="Pfam" id="PF13194"/>
    </source>
</evidence>
<dbReference type="PANTHER" id="PTHR39084:SF1">
    <property type="entry name" value="DUF4010 DOMAIN-CONTAINING PROTEIN"/>
    <property type="match status" value="1"/>
</dbReference>
<accession>A0A4R3KSL6</accession>
<dbReference type="OrthoDB" id="9813718at2"/>
<evidence type="ECO:0000313" key="4">
    <source>
        <dbReference type="EMBL" id="TCS88198.1"/>
    </source>
</evidence>
<reference evidence="4 5" key="1">
    <citation type="submission" date="2019-03" db="EMBL/GenBank/DDBJ databases">
        <title>Genomic Encyclopedia of Type Strains, Phase IV (KMG-IV): sequencing the most valuable type-strain genomes for metagenomic binning, comparative biology and taxonomic classification.</title>
        <authorList>
            <person name="Goeker M."/>
        </authorList>
    </citation>
    <scope>NUCLEOTIDE SEQUENCE [LARGE SCALE GENOMIC DNA]</scope>
    <source>
        <strain evidence="4 5">DSM 21100</strain>
    </source>
</reference>
<gene>
    <name evidence="4" type="ORF">EDD80_10359</name>
</gene>
<feature type="transmembrane region" description="Helical" evidence="1">
    <location>
        <begin position="302"/>
        <end position="320"/>
    </location>
</feature>
<comment type="caution">
    <text evidence="4">The sequence shown here is derived from an EMBL/GenBank/DDBJ whole genome shotgun (WGS) entry which is preliminary data.</text>
</comment>
<keyword evidence="1" id="KW-1133">Transmembrane helix</keyword>
<keyword evidence="1" id="KW-0812">Transmembrane</keyword>
<keyword evidence="1" id="KW-0472">Membrane</keyword>
<dbReference type="InterPro" id="IPR025105">
    <property type="entry name" value="DUF4010"/>
</dbReference>
<dbReference type="Pfam" id="PF13194">
    <property type="entry name" value="DUF4010"/>
    <property type="match status" value="1"/>
</dbReference>
<feature type="domain" description="DUF4010" evidence="3">
    <location>
        <begin position="177"/>
        <end position="385"/>
    </location>
</feature>
<feature type="transmembrane region" description="Helical" evidence="1">
    <location>
        <begin position="108"/>
        <end position="127"/>
    </location>
</feature>
<dbReference type="EMBL" id="SMAD01000003">
    <property type="protein sequence ID" value="TCS88198.1"/>
    <property type="molecule type" value="Genomic_DNA"/>
</dbReference>